<dbReference type="OrthoDB" id="5420143at2759"/>
<gene>
    <name evidence="3" type="ORF">BDN71DRAFT_1456025</name>
</gene>
<comment type="caution">
    <text evidence="3">The sequence shown here is derived from an EMBL/GenBank/DDBJ whole genome shotgun (WGS) entry which is preliminary data.</text>
</comment>
<keyword evidence="4" id="KW-1185">Reference proteome</keyword>
<dbReference type="AlphaFoldDB" id="A0A9P6DB85"/>
<name>A0A9P6DB85_PLEER</name>
<evidence type="ECO:0000313" key="3">
    <source>
        <dbReference type="EMBL" id="KAF9489458.1"/>
    </source>
</evidence>
<feature type="region of interest" description="Disordered" evidence="1">
    <location>
        <begin position="154"/>
        <end position="189"/>
    </location>
</feature>
<accession>A0A9P6DB85</accession>
<feature type="compositionally biased region" description="Polar residues" evidence="1">
    <location>
        <begin position="154"/>
        <end position="165"/>
    </location>
</feature>
<organism evidence="3 4">
    <name type="scientific">Pleurotus eryngii</name>
    <name type="common">Boletus of the steppes</name>
    <dbReference type="NCBI Taxonomy" id="5323"/>
    <lineage>
        <taxon>Eukaryota</taxon>
        <taxon>Fungi</taxon>
        <taxon>Dikarya</taxon>
        <taxon>Basidiomycota</taxon>
        <taxon>Agaricomycotina</taxon>
        <taxon>Agaricomycetes</taxon>
        <taxon>Agaricomycetidae</taxon>
        <taxon>Agaricales</taxon>
        <taxon>Pleurotineae</taxon>
        <taxon>Pleurotaceae</taxon>
        <taxon>Pleurotus</taxon>
    </lineage>
</organism>
<feature type="compositionally biased region" description="Low complexity" evidence="1">
    <location>
        <begin position="115"/>
        <end position="140"/>
    </location>
</feature>
<protein>
    <recommendedName>
        <fullName evidence="5">Ser-Thr-rich glycosyl-phosphatidyl-inositol-anchored membrane family-domain-containing protein</fullName>
    </recommendedName>
</protein>
<reference evidence="3" key="1">
    <citation type="submission" date="2020-11" db="EMBL/GenBank/DDBJ databases">
        <authorList>
            <consortium name="DOE Joint Genome Institute"/>
            <person name="Ahrendt S."/>
            <person name="Riley R."/>
            <person name="Andreopoulos W."/>
            <person name="Labutti K."/>
            <person name="Pangilinan J."/>
            <person name="Ruiz-Duenas F.J."/>
            <person name="Barrasa J.M."/>
            <person name="Sanchez-Garcia M."/>
            <person name="Camarero S."/>
            <person name="Miyauchi S."/>
            <person name="Serrano A."/>
            <person name="Linde D."/>
            <person name="Babiker R."/>
            <person name="Drula E."/>
            <person name="Ayuso-Fernandez I."/>
            <person name="Pacheco R."/>
            <person name="Padilla G."/>
            <person name="Ferreira P."/>
            <person name="Barriuso J."/>
            <person name="Kellner H."/>
            <person name="Castanera R."/>
            <person name="Alfaro M."/>
            <person name="Ramirez L."/>
            <person name="Pisabarro A.G."/>
            <person name="Kuo A."/>
            <person name="Tritt A."/>
            <person name="Lipzen A."/>
            <person name="He G."/>
            <person name="Yan M."/>
            <person name="Ng V."/>
            <person name="Cullen D."/>
            <person name="Martin F."/>
            <person name="Rosso M.-N."/>
            <person name="Henrissat B."/>
            <person name="Hibbett D."/>
            <person name="Martinez A.T."/>
            <person name="Grigoriev I.V."/>
        </authorList>
    </citation>
    <scope>NUCLEOTIDE SEQUENCE</scope>
    <source>
        <strain evidence="3">ATCC 90797</strain>
    </source>
</reference>
<proteinExistence type="predicted"/>
<feature type="chain" id="PRO_5040443039" description="Ser-Thr-rich glycosyl-phosphatidyl-inositol-anchored membrane family-domain-containing protein" evidence="2">
    <location>
        <begin position="18"/>
        <end position="220"/>
    </location>
</feature>
<dbReference type="Proteomes" id="UP000807025">
    <property type="component" value="Unassembled WGS sequence"/>
</dbReference>
<evidence type="ECO:0000256" key="1">
    <source>
        <dbReference type="SAM" id="MobiDB-lite"/>
    </source>
</evidence>
<feature type="region of interest" description="Disordered" evidence="1">
    <location>
        <begin position="113"/>
        <end position="140"/>
    </location>
</feature>
<evidence type="ECO:0000313" key="4">
    <source>
        <dbReference type="Proteomes" id="UP000807025"/>
    </source>
</evidence>
<sequence>MFANLFTFAFLASLAGALQMQPLENAHTQGNVRVTWISEADDASRFAAFSVFLHHPSFGSDFAILNNQRSADGGANVTLPAVPVQAGYTLRATDVGDINNEFAASSSFSIGPEASTTSPIASSTPPSFPSGSAPGMASGSGTILSAPSTSAFGMTVSSPTVSSRPGASGAPSVGGTGSRTNTAEQGGTTNLNANGAASLGMGSWALGAAVLGLGWAIGQY</sequence>
<dbReference type="EMBL" id="MU154670">
    <property type="protein sequence ID" value="KAF9489458.1"/>
    <property type="molecule type" value="Genomic_DNA"/>
</dbReference>
<evidence type="ECO:0008006" key="5">
    <source>
        <dbReference type="Google" id="ProtNLM"/>
    </source>
</evidence>
<keyword evidence="2" id="KW-0732">Signal</keyword>
<feature type="signal peptide" evidence="2">
    <location>
        <begin position="1"/>
        <end position="17"/>
    </location>
</feature>
<evidence type="ECO:0000256" key="2">
    <source>
        <dbReference type="SAM" id="SignalP"/>
    </source>
</evidence>
<feature type="compositionally biased region" description="Polar residues" evidence="1">
    <location>
        <begin position="178"/>
        <end position="189"/>
    </location>
</feature>